<dbReference type="PANTHER" id="PTHR32089:SF52">
    <property type="entry name" value="CHEMOTAXIS SIGNAL TRANSDUCTION SYSTEM METHYL ACCEPTING SENSORY TRANSDUCER WITH PAS SENSORY DOMAIN"/>
    <property type="match status" value="1"/>
</dbReference>
<dbReference type="PROSITE" id="PS50111">
    <property type="entry name" value="CHEMOTAXIS_TRANSDUC_2"/>
    <property type="match status" value="1"/>
</dbReference>
<dbReference type="GO" id="GO:0007165">
    <property type="term" value="P:signal transduction"/>
    <property type="evidence" value="ECO:0007669"/>
    <property type="project" value="UniProtKB-KW"/>
</dbReference>
<feature type="domain" description="PAS" evidence="5">
    <location>
        <begin position="30"/>
        <end position="65"/>
    </location>
</feature>
<comment type="subcellular location">
    <subcellularLocation>
        <location evidence="1">Membrane</location>
    </subcellularLocation>
</comment>
<dbReference type="PANTHER" id="PTHR32089">
    <property type="entry name" value="METHYL-ACCEPTING CHEMOTAXIS PROTEIN MCPB"/>
    <property type="match status" value="1"/>
</dbReference>
<dbReference type="InterPro" id="IPR013655">
    <property type="entry name" value="PAS_fold_3"/>
</dbReference>
<dbReference type="NCBIfam" id="TIGR00229">
    <property type="entry name" value="sensory_box"/>
    <property type="match status" value="1"/>
</dbReference>
<feature type="domain" description="Methyl-accepting transducer" evidence="4">
    <location>
        <begin position="252"/>
        <end position="488"/>
    </location>
</feature>
<evidence type="ECO:0000259" key="4">
    <source>
        <dbReference type="PROSITE" id="PS50111"/>
    </source>
</evidence>
<protein>
    <submittedName>
        <fullName evidence="6">Chemotaxis protein</fullName>
    </submittedName>
</protein>
<evidence type="ECO:0000256" key="2">
    <source>
        <dbReference type="ARBA" id="ARBA00023224"/>
    </source>
</evidence>
<dbReference type="SUPFAM" id="SSF55785">
    <property type="entry name" value="PYP-like sensor domain (PAS domain)"/>
    <property type="match status" value="1"/>
</dbReference>
<dbReference type="Gene3D" id="3.30.450.20">
    <property type="entry name" value="PAS domain"/>
    <property type="match status" value="1"/>
</dbReference>
<dbReference type="EMBL" id="LDOT01000023">
    <property type="protein sequence ID" value="KLV04239.1"/>
    <property type="molecule type" value="Genomic_DNA"/>
</dbReference>
<dbReference type="Pfam" id="PF08447">
    <property type="entry name" value="PAS_3"/>
    <property type="match status" value="1"/>
</dbReference>
<dbReference type="InterPro" id="IPR004089">
    <property type="entry name" value="MCPsignal_dom"/>
</dbReference>
<dbReference type="STRING" id="1195763.ABT56_15590"/>
<dbReference type="OrthoDB" id="5675566at2"/>
<dbReference type="SMART" id="SM00283">
    <property type="entry name" value="MA"/>
    <property type="match status" value="1"/>
</dbReference>
<name>A0A0J1GXU3_9GAMM</name>
<dbReference type="SMART" id="SM00091">
    <property type="entry name" value="PAS"/>
    <property type="match status" value="1"/>
</dbReference>
<sequence length="524" mass="57513">MTSTTLNTVGSDAAHEIVFPDGEQLVSTTDLTGVITYCNPAFCRVAGYQEHELLGQNHNIIRHPDMPKGAFGDLWARLKEGKAWRGIVKNKAKCGGFYWVDAFVTPIYENGQITGYQSVRVKPKTALINKAANIYHSLLNAEQKGRNYQWVCPPSLKYSLLAVSGCMPVASHYFAFSPMSAYLASLAPIAALALCFRDELFSIPARIKQWQQQYDSVSRVVFSGSDSFSVADYHQQMASAKMRTVLGRMTDSATPLYHLADELNNAAGRVNQAIIDQNENIQHIATAMDAMSQAARDVSNHVAESQGRLVQTKTQCSHTHQQLSATESQLIQLAQQAEQATEATHQLGQEADKVNDVMVEIRGIAEQTNLLALNAAIEAARAGDHGRGFAVVADEVRALSTRTQKATEQIQLSIGHIQTTIGQWQQLIEANRDDTQACVELAGEGARAIATIEHHMEAINHLTKQMADAATQQEQQSQQTSQHVNAIAQVSETNLAEVANVEHSSTVLKAHVNDFYQLADRFSK</sequence>
<gene>
    <name evidence="6" type="ORF">ABT56_15590</name>
</gene>
<evidence type="ECO:0000256" key="3">
    <source>
        <dbReference type="PROSITE-ProRule" id="PRU00284"/>
    </source>
</evidence>
<dbReference type="InterPro" id="IPR035965">
    <property type="entry name" value="PAS-like_dom_sf"/>
</dbReference>
<dbReference type="PROSITE" id="PS50112">
    <property type="entry name" value="PAS"/>
    <property type="match status" value="1"/>
</dbReference>
<evidence type="ECO:0000259" key="5">
    <source>
        <dbReference type="PROSITE" id="PS50112"/>
    </source>
</evidence>
<dbReference type="InterPro" id="IPR000014">
    <property type="entry name" value="PAS"/>
</dbReference>
<dbReference type="AlphaFoldDB" id="A0A0J1GXU3"/>
<dbReference type="Gene3D" id="1.10.287.950">
    <property type="entry name" value="Methyl-accepting chemotaxis protein"/>
    <property type="match status" value="1"/>
</dbReference>
<dbReference type="GO" id="GO:0006935">
    <property type="term" value="P:chemotaxis"/>
    <property type="evidence" value="ECO:0007669"/>
    <property type="project" value="UniProtKB-ARBA"/>
</dbReference>
<reference evidence="6 7" key="1">
    <citation type="submission" date="2015-05" db="EMBL/GenBank/DDBJ databases">
        <title>Photobacterium galathea sp. nov.</title>
        <authorList>
            <person name="Machado H."/>
            <person name="Gram L."/>
        </authorList>
    </citation>
    <scope>NUCLEOTIDE SEQUENCE [LARGE SCALE GENOMIC DNA]</scope>
    <source>
        <strain evidence="6 7">CGMCC 1.12159</strain>
    </source>
</reference>
<dbReference type="Proteomes" id="UP000036097">
    <property type="component" value="Unassembled WGS sequence"/>
</dbReference>
<proteinExistence type="predicted"/>
<dbReference type="SUPFAM" id="SSF58104">
    <property type="entry name" value="Methyl-accepting chemotaxis protein (MCP) signaling domain"/>
    <property type="match status" value="1"/>
</dbReference>
<dbReference type="Pfam" id="PF00015">
    <property type="entry name" value="MCPsignal"/>
    <property type="match status" value="1"/>
</dbReference>
<evidence type="ECO:0000313" key="6">
    <source>
        <dbReference type="EMBL" id="KLV04239.1"/>
    </source>
</evidence>
<keyword evidence="2 3" id="KW-0807">Transducer</keyword>
<organism evidence="6 7">
    <name type="scientific">Photobacterium aquae</name>
    <dbReference type="NCBI Taxonomy" id="1195763"/>
    <lineage>
        <taxon>Bacteria</taxon>
        <taxon>Pseudomonadati</taxon>
        <taxon>Pseudomonadota</taxon>
        <taxon>Gammaproteobacteria</taxon>
        <taxon>Vibrionales</taxon>
        <taxon>Vibrionaceae</taxon>
        <taxon>Photobacterium</taxon>
    </lineage>
</organism>
<dbReference type="CDD" id="cd00130">
    <property type="entry name" value="PAS"/>
    <property type="match status" value="1"/>
</dbReference>
<evidence type="ECO:0000313" key="7">
    <source>
        <dbReference type="Proteomes" id="UP000036097"/>
    </source>
</evidence>
<keyword evidence="7" id="KW-1185">Reference proteome</keyword>
<dbReference type="GO" id="GO:0016020">
    <property type="term" value="C:membrane"/>
    <property type="evidence" value="ECO:0007669"/>
    <property type="project" value="UniProtKB-SubCell"/>
</dbReference>
<comment type="caution">
    <text evidence="6">The sequence shown here is derived from an EMBL/GenBank/DDBJ whole genome shotgun (WGS) entry which is preliminary data.</text>
</comment>
<evidence type="ECO:0000256" key="1">
    <source>
        <dbReference type="ARBA" id="ARBA00004370"/>
    </source>
</evidence>
<accession>A0A0J1GXU3</accession>
<dbReference type="PATRIC" id="fig|1195763.3.peg.3319"/>